<dbReference type="Gene3D" id="3.40.190.10">
    <property type="entry name" value="Periplasmic binding protein-like II"/>
    <property type="match status" value="2"/>
</dbReference>
<gene>
    <name evidence="5" type="ordered locus">ASA_1933</name>
</gene>
<dbReference type="InterPro" id="IPR001638">
    <property type="entry name" value="Solute-binding_3/MltF_N"/>
</dbReference>
<dbReference type="PANTHER" id="PTHR35936:SF35">
    <property type="entry name" value="L-CYSTINE-BINDING PROTEIN TCYJ"/>
    <property type="match status" value="1"/>
</dbReference>
<dbReference type="EMBL" id="CP000644">
    <property type="protein sequence ID" value="ABO90006.1"/>
    <property type="molecule type" value="Genomic_DNA"/>
</dbReference>
<dbReference type="PANTHER" id="PTHR35936">
    <property type="entry name" value="MEMBRANE-BOUND LYTIC MUREIN TRANSGLYCOSYLASE F"/>
    <property type="match status" value="1"/>
</dbReference>
<comment type="similarity">
    <text evidence="1">Belongs to the bacterial solute-binding protein 3 family.</text>
</comment>
<feature type="compositionally biased region" description="Polar residues" evidence="3">
    <location>
        <begin position="11"/>
        <end position="28"/>
    </location>
</feature>
<dbReference type="eggNOG" id="COG0834">
    <property type="taxonomic scope" value="Bacteria"/>
</dbReference>
<dbReference type="Pfam" id="PF00497">
    <property type="entry name" value="SBP_bac_3"/>
    <property type="match status" value="1"/>
</dbReference>
<evidence type="ECO:0000256" key="2">
    <source>
        <dbReference type="ARBA" id="ARBA00022729"/>
    </source>
</evidence>
<sequence length="335" mass="37641">MDKREKCDIHPSTNPKSGSASYSARPPQNSFESSYAGCQIRCDHHLSTGTRRFRLMAVHITRIHRAWRPVALLLIALGASLPLGAKPPLTVAWNHWPPFSYINPQGTLDGLDVTLTRQILRQAGLETRFRNLPWARALHLIELQQLDLAMGALDTPERRQFARFSVPYRRSTFVLLSNNPIPGHANPWLRIQSLPDLCQQTALRLGKLRGTRPTQQMEDCPALKSATEYNADDRLIDLLLARRLDGVIMEWQYARYRLTQLGAEKVISCQLLLHHQPVSLMFAKEAVSEAEIARVNEAIATLPPPNIRFAPPPCRFGNPEGEAIPRPASAQPQPS</sequence>
<feature type="region of interest" description="Disordered" evidence="3">
    <location>
        <begin position="312"/>
        <end position="335"/>
    </location>
</feature>
<organism evidence="5 6">
    <name type="scientific">Aeromonas salmonicida (strain A449)</name>
    <dbReference type="NCBI Taxonomy" id="382245"/>
    <lineage>
        <taxon>Bacteria</taxon>
        <taxon>Pseudomonadati</taxon>
        <taxon>Pseudomonadota</taxon>
        <taxon>Gammaproteobacteria</taxon>
        <taxon>Aeromonadales</taxon>
        <taxon>Aeromonadaceae</taxon>
        <taxon>Aeromonas</taxon>
    </lineage>
</organism>
<feature type="region of interest" description="Disordered" evidence="3">
    <location>
        <begin position="1"/>
        <end position="28"/>
    </location>
</feature>
<keyword evidence="2" id="KW-0732">Signal</keyword>
<evidence type="ECO:0000256" key="1">
    <source>
        <dbReference type="ARBA" id="ARBA00010333"/>
    </source>
</evidence>
<dbReference type="KEGG" id="asa:ASA_1933"/>
<dbReference type="Proteomes" id="UP000000225">
    <property type="component" value="Chromosome"/>
</dbReference>
<name>A4SM84_AERS4</name>
<protein>
    <submittedName>
        <fullName evidence="5">Extracellular solute-binding protein, family 3</fullName>
    </submittedName>
</protein>
<evidence type="ECO:0000259" key="4">
    <source>
        <dbReference type="SMART" id="SM00062"/>
    </source>
</evidence>
<dbReference type="AlphaFoldDB" id="A4SM84"/>
<dbReference type="SMART" id="SM00062">
    <property type="entry name" value="PBPb"/>
    <property type="match status" value="1"/>
</dbReference>
<dbReference type="HOGENOM" id="CLU_064076_4_1_6"/>
<accession>A4SM84</accession>
<dbReference type="STRING" id="29491.GCA_000820065_03928"/>
<proteinExistence type="inferred from homology"/>
<evidence type="ECO:0000256" key="3">
    <source>
        <dbReference type="SAM" id="MobiDB-lite"/>
    </source>
</evidence>
<evidence type="ECO:0000313" key="5">
    <source>
        <dbReference type="EMBL" id="ABO90006.1"/>
    </source>
</evidence>
<dbReference type="SUPFAM" id="SSF53850">
    <property type="entry name" value="Periplasmic binding protein-like II"/>
    <property type="match status" value="1"/>
</dbReference>
<evidence type="ECO:0000313" key="6">
    <source>
        <dbReference type="Proteomes" id="UP000000225"/>
    </source>
</evidence>
<feature type="domain" description="Solute-binding protein family 3/N-terminal" evidence="4">
    <location>
        <begin position="88"/>
        <end position="313"/>
    </location>
</feature>
<reference evidence="6" key="1">
    <citation type="journal article" date="2008" name="BMC Genomics">
        <title>The genome of Aeromonas salmonicida subsp. salmonicida A449: insights into the evolution of a fish pathogen.</title>
        <authorList>
            <person name="Reith M.E."/>
            <person name="Singh R.K."/>
            <person name="Curtis B."/>
            <person name="Boyd J.M."/>
            <person name="Bouevitch A."/>
            <person name="Kimball J."/>
            <person name="Munholland J."/>
            <person name="Murphy C."/>
            <person name="Sarty D."/>
            <person name="Williams J."/>
            <person name="Nash J.H."/>
            <person name="Johnson S.C."/>
            <person name="Brown L.L."/>
        </authorList>
    </citation>
    <scope>NUCLEOTIDE SEQUENCE [LARGE SCALE GENOMIC DNA]</scope>
    <source>
        <strain evidence="6">A449</strain>
    </source>
</reference>